<dbReference type="AlphaFoldDB" id="A0A090QPC0"/>
<dbReference type="EMBL" id="BBMN01000003">
    <property type="protein sequence ID" value="GAL04088.1"/>
    <property type="molecule type" value="Genomic_DNA"/>
</dbReference>
<accession>A0A090QPC0</accession>
<dbReference type="Proteomes" id="UP000029227">
    <property type="component" value="Unassembled WGS sequence"/>
</dbReference>
<reference evidence="1 2" key="1">
    <citation type="journal article" date="2014" name="Genome Announc.">
        <title>Draft Genome Sequences of Two Vibrionaceae Species, Vibrio ponticus C121 and Photobacterium aphoticum C119, Isolated as Coral Reef Microbiota.</title>
        <authorList>
            <person name="Al-saari N."/>
            <person name="Meirelles P.M."/>
            <person name="Mino S."/>
            <person name="Suda W."/>
            <person name="Oshima K."/>
            <person name="Hattori M."/>
            <person name="Ohkuma M."/>
            <person name="Thompson F.L."/>
            <person name="Gomez-Gil B."/>
            <person name="Sawabe T."/>
            <person name="Sawabe T."/>
        </authorList>
    </citation>
    <scope>NUCLEOTIDE SEQUENCE [LARGE SCALE GENOMIC DNA]</scope>
    <source>
        <strain evidence="1 2">JCM 19237</strain>
    </source>
</reference>
<proteinExistence type="predicted"/>
<protein>
    <submittedName>
        <fullName evidence="1">Uncharacterized protein</fullName>
    </submittedName>
</protein>
<gene>
    <name evidence="1" type="ORF">JCM19237_2239</name>
</gene>
<comment type="caution">
    <text evidence="1">The sequence shown here is derived from an EMBL/GenBank/DDBJ whole genome shotgun (WGS) entry which is preliminary data.</text>
</comment>
<sequence>MVGRGGIGQKHLVTKEDVTGWIVIIKQGLVDLVHRSVSITAVISHQPYVNRPVSG</sequence>
<organism evidence="1 2">
    <name type="scientific">Photobacterium aphoticum</name>
    <dbReference type="NCBI Taxonomy" id="754436"/>
    <lineage>
        <taxon>Bacteria</taxon>
        <taxon>Pseudomonadati</taxon>
        <taxon>Pseudomonadota</taxon>
        <taxon>Gammaproteobacteria</taxon>
        <taxon>Vibrionales</taxon>
        <taxon>Vibrionaceae</taxon>
        <taxon>Photobacterium</taxon>
    </lineage>
</organism>
<name>A0A090QPC0_9GAMM</name>
<evidence type="ECO:0000313" key="2">
    <source>
        <dbReference type="Proteomes" id="UP000029227"/>
    </source>
</evidence>
<evidence type="ECO:0000313" key="1">
    <source>
        <dbReference type="EMBL" id="GAL04088.1"/>
    </source>
</evidence>